<comment type="caution">
    <text evidence="1">The sequence shown here is derived from an EMBL/GenBank/DDBJ whole genome shotgun (WGS) entry which is preliminary data.</text>
</comment>
<keyword evidence="2" id="KW-1185">Reference proteome</keyword>
<dbReference type="Proteomes" id="UP000887159">
    <property type="component" value="Unassembled WGS sequence"/>
</dbReference>
<name>A0A8X6WFA7_TRICX</name>
<gene>
    <name evidence="1" type="ORF">TNCV_2230751</name>
</gene>
<evidence type="ECO:0000313" key="1">
    <source>
        <dbReference type="EMBL" id="GFY33126.1"/>
    </source>
</evidence>
<dbReference type="AlphaFoldDB" id="A0A8X6WFA7"/>
<reference evidence="1" key="1">
    <citation type="submission" date="2020-08" db="EMBL/GenBank/DDBJ databases">
        <title>Multicomponent nature underlies the extraordinary mechanical properties of spider dragline silk.</title>
        <authorList>
            <person name="Kono N."/>
            <person name="Nakamura H."/>
            <person name="Mori M."/>
            <person name="Yoshida Y."/>
            <person name="Ohtoshi R."/>
            <person name="Malay A.D."/>
            <person name="Moran D.A.P."/>
            <person name="Tomita M."/>
            <person name="Numata K."/>
            <person name="Arakawa K."/>
        </authorList>
    </citation>
    <scope>NUCLEOTIDE SEQUENCE</scope>
</reference>
<proteinExistence type="predicted"/>
<protein>
    <submittedName>
        <fullName evidence="1">Uncharacterized protein</fullName>
    </submittedName>
</protein>
<sequence>MFEDEAVISRTRQRCLGKFCSGDFSLKEEPRSGGRPSDVSDEMLRRKRFDDIPYIQQTVTRLLNSIPKDDFLQSFQHMYSRSQLCIVMRGGYFEGQDEKSLERLEMSTSDRKFLLSKHQPNAERVLAGETTIFHRDQLSNRYRTDFESCAATVLLLLKKQTQQLSSSSL</sequence>
<dbReference type="EMBL" id="BMAU01021407">
    <property type="protein sequence ID" value="GFY33126.1"/>
    <property type="molecule type" value="Genomic_DNA"/>
</dbReference>
<evidence type="ECO:0000313" key="2">
    <source>
        <dbReference type="Proteomes" id="UP000887159"/>
    </source>
</evidence>
<accession>A0A8X6WFA7</accession>
<organism evidence="1 2">
    <name type="scientific">Trichonephila clavipes</name>
    <name type="common">Golden silk orbweaver</name>
    <name type="synonym">Nephila clavipes</name>
    <dbReference type="NCBI Taxonomy" id="2585209"/>
    <lineage>
        <taxon>Eukaryota</taxon>
        <taxon>Metazoa</taxon>
        <taxon>Ecdysozoa</taxon>
        <taxon>Arthropoda</taxon>
        <taxon>Chelicerata</taxon>
        <taxon>Arachnida</taxon>
        <taxon>Araneae</taxon>
        <taxon>Araneomorphae</taxon>
        <taxon>Entelegynae</taxon>
        <taxon>Araneoidea</taxon>
        <taxon>Nephilidae</taxon>
        <taxon>Trichonephila</taxon>
    </lineage>
</organism>